<protein>
    <submittedName>
        <fullName evidence="6">M20/M25/M40 family metallo-hydrolase</fullName>
    </submittedName>
</protein>
<dbReference type="GO" id="GO:0006508">
    <property type="term" value="P:proteolysis"/>
    <property type="evidence" value="ECO:0007669"/>
    <property type="project" value="UniProtKB-KW"/>
</dbReference>
<keyword evidence="5" id="KW-0482">Metalloprotease</keyword>
<evidence type="ECO:0000256" key="3">
    <source>
        <dbReference type="ARBA" id="ARBA00022723"/>
    </source>
</evidence>
<evidence type="ECO:0000256" key="5">
    <source>
        <dbReference type="ARBA" id="ARBA00023049"/>
    </source>
</evidence>
<keyword evidence="2" id="KW-0645">Protease</keyword>
<organism evidence="6 7">
    <name type="scientific">Treponema putidum</name>
    <dbReference type="NCBI Taxonomy" id="221027"/>
    <lineage>
        <taxon>Bacteria</taxon>
        <taxon>Pseudomonadati</taxon>
        <taxon>Spirochaetota</taxon>
        <taxon>Spirochaetia</taxon>
        <taxon>Spirochaetales</taxon>
        <taxon>Treponemataceae</taxon>
        <taxon>Treponema</taxon>
    </lineage>
</organism>
<gene>
    <name evidence="6" type="ORF">E4N74_11500</name>
</gene>
<dbReference type="PANTHER" id="PTHR42994">
    <property type="entry name" value="PEPTIDASE T"/>
    <property type="match status" value="1"/>
</dbReference>
<comment type="cofactor">
    <cofactor evidence="1">
        <name>Zn(2+)</name>
        <dbReference type="ChEBI" id="CHEBI:29105"/>
    </cofactor>
</comment>
<evidence type="ECO:0000313" key="7">
    <source>
        <dbReference type="Proteomes" id="UP001058682"/>
    </source>
</evidence>
<dbReference type="PROSITE" id="PS00759">
    <property type="entry name" value="ARGE_DAPE_CPG2_2"/>
    <property type="match status" value="1"/>
</dbReference>
<dbReference type="AlphaFoldDB" id="A0AAE9SK61"/>
<evidence type="ECO:0000313" key="6">
    <source>
        <dbReference type="EMBL" id="UTY34561.1"/>
    </source>
</evidence>
<dbReference type="EMBL" id="CP038804">
    <property type="protein sequence ID" value="UTY34561.1"/>
    <property type="molecule type" value="Genomic_DNA"/>
</dbReference>
<dbReference type="GO" id="GO:0008237">
    <property type="term" value="F:metallopeptidase activity"/>
    <property type="evidence" value="ECO:0007669"/>
    <property type="project" value="UniProtKB-KW"/>
</dbReference>
<keyword evidence="3" id="KW-0479">Metal-binding</keyword>
<name>A0AAE9SK61_9SPIR</name>
<dbReference type="PANTHER" id="PTHR42994:SF2">
    <property type="entry name" value="PEPTIDASE"/>
    <property type="match status" value="1"/>
</dbReference>
<dbReference type="InterPro" id="IPR002933">
    <property type="entry name" value="Peptidase_M20"/>
</dbReference>
<reference evidence="6" key="1">
    <citation type="submission" date="2019-04" db="EMBL/GenBank/DDBJ databases">
        <title>Whole genome sequencing of oral phylogroup 2 treponemes.</title>
        <authorList>
            <person name="Chan Y."/>
            <person name="Zeng H.H."/>
            <person name="Yu X.L."/>
            <person name="Leung W.K."/>
            <person name="Watt R.M."/>
        </authorList>
    </citation>
    <scope>NUCLEOTIDE SEQUENCE</scope>
    <source>
        <strain evidence="6">OMZ 835</strain>
    </source>
</reference>
<dbReference type="Gene3D" id="3.40.630.10">
    <property type="entry name" value="Zn peptidases"/>
    <property type="match status" value="2"/>
</dbReference>
<dbReference type="Pfam" id="PF01546">
    <property type="entry name" value="Peptidase_M20"/>
    <property type="match status" value="1"/>
</dbReference>
<evidence type="ECO:0000256" key="1">
    <source>
        <dbReference type="ARBA" id="ARBA00001947"/>
    </source>
</evidence>
<proteinExistence type="predicted"/>
<dbReference type="GO" id="GO:0046872">
    <property type="term" value="F:metal ion binding"/>
    <property type="evidence" value="ECO:0007669"/>
    <property type="project" value="UniProtKB-KW"/>
</dbReference>
<dbReference type="Proteomes" id="UP001058682">
    <property type="component" value="Chromosome"/>
</dbReference>
<dbReference type="SUPFAM" id="SSF53187">
    <property type="entry name" value="Zn-dependent exopeptidases"/>
    <property type="match status" value="1"/>
</dbReference>
<keyword evidence="4" id="KW-0378">Hydrolase</keyword>
<sequence>MERCMVKPTVTELLLDLTRIDSPSGNETAFFDYVEYILRSMKFEIQYDYYGNMIAYRNIRSYKKPILFAFHGDKVSTGEPIKGMIKGGFVISDGKNSIGADNKASLACLIHVLKNRNDEEPIEILLTRMEEEGFIGARNLDRTMIKAEIGITMDGGSIGEITIGSKYWTNILLKSKKDIKDIERWLKNRTTKSDWGITVKSYNNNAYNFSLSILTPESNIDEFIKETCKMLGPDKIKVMRQCPGFDVTNNEKFITFVKDSIKETGIEPKLIFDDIAPEVCVLNSKGIQCVNIGDGVMDEHEVYERVLISDLEKNVAIINKILDNYLHLTPASTLTNGSSPFAG</sequence>
<accession>A0AAE9SK61</accession>
<evidence type="ECO:0000256" key="4">
    <source>
        <dbReference type="ARBA" id="ARBA00022801"/>
    </source>
</evidence>
<evidence type="ECO:0000256" key="2">
    <source>
        <dbReference type="ARBA" id="ARBA00022670"/>
    </source>
</evidence>
<dbReference type="InterPro" id="IPR001261">
    <property type="entry name" value="ArgE/DapE_CS"/>
</dbReference>